<dbReference type="InterPro" id="IPR036663">
    <property type="entry name" value="Fumarylacetoacetase_C_sf"/>
</dbReference>
<evidence type="ECO:0000256" key="1">
    <source>
        <dbReference type="ARBA" id="ARBA00010211"/>
    </source>
</evidence>
<accession>A0A835WFR7</accession>
<dbReference type="PROSITE" id="PS51257">
    <property type="entry name" value="PROKAR_LIPOPROTEIN"/>
    <property type="match status" value="1"/>
</dbReference>
<dbReference type="PANTHER" id="PTHR11820:SF7">
    <property type="entry name" value="ACYLPYRUVASE FAHD1, MITOCHONDRIAL"/>
    <property type="match status" value="1"/>
</dbReference>
<keyword evidence="3" id="KW-0732">Signal</keyword>
<dbReference type="AlphaFoldDB" id="A0A835WFR7"/>
<keyword evidence="2" id="KW-0479">Metal-binding</keyword>
<dbReference type="Pfam" id="PF01557">
    <property type="entry name" value="FAA_hydrolase"/>
    <property type="match status" value="1"/>
</dbReference>
<keyword evidence="6" id="KW-1185">Reference proteome</keyword>
<comment type="caution">
    <text evidence="5">The sequence shown here is derived from an EMBL/GenBank/DDBJ whole genome shotgun (WGS) entry which is preliminary data.</text>
</comment>
<evidence type="ECO:0000256" key="3">
    <source>
        <dbReference type="SAM" id="SignalP"/>
    </source>
</evidence>
<name>A0A835WFR7_9CHLO</name>
<protein>
    <recommendedName>
        <fullName evidence="4">Fumarylacetoacetase-like C-terminal domain-containing protein</fullName>
    </recommendedName>
</protein>
<dbReference type="InterPro" id="IPR011234">
    <property type="entry name" value="Fumarylacetoacetase-like_C"/>
</dbReference>
<evidence type="ECO:0000259" key="4">
    <source>
        <dbReference type="Pfam" id="PF01557"/>
    </source>
</evidence>
<proteinExistence type="inferred from homology"/>
<dbReference type="GO" id="GO:0018773">
    <property type="term" value="F:acetylpyruvate hydrolase activity"/>
    <property type="evidence" value="ECO:0007669"/>
    <property type="project" value="TreeGrafter"/>
</dbReference>
<organism evidence="5 6">
    <name type="scientific">Chlamydomonas schloesseri</name>
    <dbReference type="NCBI Taxonomy" id="2026947"/>
    <lineage>
        <taxon>Eukaryota</taxon>
        <taxon>Viridiplantae</taxon>
        <taxon>Chlorophyta</taxon>
        <taxon>core chlorophytes</taxon>
        <taxon>Chlorophyceae</taxon>
        <taxon>CS clade</taxon>
        <taxon>Chlamydomonadales</taxon>
        <taxon>Chlamydomonadaceae</taxon>
        <taxon>Chlamydomonas</taxon>
    </lineage>
</organism>
<feature type="chain" id="PRO_5032411121" description="Fumarylacetoacetase-like C-terminal domain-containing protein" evidence="3">
    <location>
        <begin position="21"/>
        <end position="272"/>
    </location>
</feature>
<dbReference type="OrthoDB" id="411064at2759"/>
<evidence type="ECO:0000313" key="6">
    <source>
        <dbReference type="Proteomes" id="UP000613740"/>
    </source>
</evidence>
<dbReference type="Gene3D" id="3.90.850.10">
    <property type="entry name" value="Fumarylacetoacetase-like, C-terminal domain"/>
    <property type="match status" value="1"/>
</dbReference>
<sequence length="272" mass="29099">MQGQAVRTVLSASMLRCTAASSGAAAACTSAFLTPWLAQATRSVQAPADPNRPVMLLTPNNVWCIGRNYAEHVRELGNEPQAAGEAPMIFLKAGSSVVPPGPIHLPAWSSDVHHEVELAVELGHDLQPARAAVALDLTARDVQSKLKSKQWPWTLAKSFAGATPLGPAFNLNGVDPAKLWLTLDVNGKRRQTGRTGDMIFSLDTQLTYVRKHFPVVPGDVLLTGTPHGVSRMAAGDEILARVLGPEGEVLSEAVWHVRGAPGINHHNSNHHK</sequence>
<gene>
    <name evidence="5" type="ORF">HYH02_008510</name>
</gene>
<evidence type="ECO:0000313" key="5">
    <source>
        <dbReference type="EMBL" id="KAG2446523.1"/>
    </source>
</evidence>
<dbReference type="EMBL" id="JAEHOD010000026">
    <property type="protein sequence ID" value="KAG2446523.1"/>
    <property type="molecule type" value="Genomic_DNA"/>
</dbReference>
<dbReference type="SUPFAM" id="SSF56529">
    <property type="entry name" value="FAH"/>
    <property type="match status" value="1"/>
</dbReference>
<feature type="signal peptide" evidence="3">
    <location>
        <begin position="1"/>
        <end position="20"/>
    </location>
</feature>
<dbReference type="PANTHER" id="PTHR11820">
    <property type="entry name" value="ACYLPYRUVASE"/>
    <property type="match status" value="1"/>
</dbReference>
<comment type="similarity">
    <text evidence="1">Belongs to the FAH family.</text>
</comment>
<feature type="domain" description="Fumarylacetoacetase-like C-terminal" evidence="4">
    <location>
        <begin position="62"/>
        <end position="242"/>
    </location>
</feature>
<dbReference type="Proteomes" id="UP000613740">
    <property type="component" value="Unassembled WGS sequence"/>
</dbReference>
<reference evidence="5" key="1">
    <citation type="journal article" date="2020" name="bioRxiv">
        <title>Comparative genomics of Chlamydomonas.</title>
        <authorList>
            <person name="Craig R.J."/>
            <person name="Hasan A.R."/>
            <person name="Ness R.W."/>
            <person name="Keightley P.D."/>
        </authorList>
    </citation>
    <scope>NUCLEOTIDE SEQUENCE</scope>
    <source>
        <strain evidence="5">CCAP 11/173</strain>
    </source>
</reference>
<evidence type="ECO:0000256" key="2">
    <source>
        <dbReference type="ARBA" id="ARBA00022723"/>
    </source>
</evidence>
<dbReference type="GO" id="GO:0046872">
    <property type="term" value="F:metal ion binding"/>
    <property type="evidence" value="ECO:0007669"/>
    <property type="project" value="UniProtKB-KW"/>
</dbReference>